<reference evidence="2 3" key="1">
    <citation type="journal article" date="2013" name="Curr. Biol.">
        <title>The Genome of the Foraminiferan Reticulomyxa filosa.</title>
        <authorList>
            <person name="Glockner G."/>
            <person name="Hulsmann N."/>
            <person name="Schleicher M."/>
            <person name="Noegel A.A."/>
            <person name="Eichinger L."/>
            <person name="Gallinger C."/>
            <person name="Pawlowski J."/>
            <person name="Sierra R."/>
            <person name="Euteneuer U."/>
            <person name="Pillet L."/>
            <person name="Moustafa A."/>
            <person name="Platzer M."/>
            <person name="Groth M."/>
            <person name="Szafranski K."/>
            <person name="Schliwa M."/>
        </authorList>
    </citation>
    <scope>NUCLEOTIDE SEQUENCE [LARGE SCALE GENOMIC DNA]</scope>
</reference>
<dbReference type="EMBL" id="ASPP01028128">
    <property type="protein sequence ID" value="ETO05431.1"/>
    <property type="molecule type" value="Genomic_DNA"/>
</dbReference>
<name>X6LVQ8_RETFI</name>
<dbReference type="GO" id="GO:0030246">
    <property type="term" value="F:carbohydrate binding"/>
    <property type="evidence" value="ECO:0007669"/>
    <property type="project" value="InterPro"/>
</dbReference>
<dbReference type="Gene3D" id="2.70.98.10">
    <property type="match status" value="1"/>
</dbReference>
<feature type="region of interest" description="Disordered" evidence="1">
    <location>
        <begin position="1"/>
        <end position="22"/>
    </location>
</feature>
<dbReference type="Proteomes" id="UP000023152">
    <property type="component" value="Unassembled WGS sequence"/>
</dbReference>
<protein>
    <submittedName>
        <fullName evidence="2">Uncharacterized protein</fullName>
    </submittedName>
</protein>
<comment type="caution">
    <text evidence="2">The sequence shown here is derived from an EMBL/GenBank/DDBJ whole genome shotgun (WGS) entry which is preliminary data.</text>
</comment>
<gene>
    <name evidence="2" type="ORF">RFI_31965</name>
</gene>
<evidence type="ECO:0000313" key="2">
    <source>
        <dbReference type="EMBL" id="ETO05431.1"/>
    </source>
</evidence>
<dbReference type="InterPro" id="IPR014718">
    <property type="entry name" value="GH-type_carb-bd"/>
</dbReference>
<evidence type="ECO:0000313" key="3">
    <source>
        <dbReference type="Proteomes" id="UP000023152"/>
    </source>
</evidence>
<accession>X6LVQ8</accession>
<dbReference type="AlphaFoldDB" id="X6LVQ8"/>
<sequence>MMEEEVSSQKKPAPEAKTSWLPQWLSSLRASAPTPKHELASNHPTSPNKRASIINELRDEFMSFRRRRNEVLHSVKEDDPNKYSVLLPQKPRLDVEWCEHVTIGDPFLNGCNIQTSCVKGYNFAENMPMSRFKHTPLLAEIDKSQALTMPALGDNSIQVEECTTLLCDPKEEWNWFLAKNEKLGYELEYNWNSNVWPWLVVWTEHNARSLPPWNSKTRTRGLEFSTKPFPLPSLEKFIPKERLGQINSDKTLSYNVNTFDGTPINFVLPKNGRTEVFSFRWNYLGCQ</sequence>
<evidence type="ECO:0000256" key="1">
    <source>
        <dbReference type="SAM" id="MobiDB-lite"/>
    </source>
</evidence>
<proteinExistence type="predicted"/>
<organism evidence="2 3">
    <name type="scientific">Reticulomyxa filosa</name>
    <dbReference type="NCBI Taxonomy" id="46433"/>
    <lineage>
        <taxon>Eukaryota</taxon>
        <taxon>Sar</taxon>
        <taxon>Rhizaria</taxon>
        <taxon>Retaria</taxon>
        <taxon>Foraminifera</taxon>
        <taxon>Monothalamids</taxon>
        <taxon>Reticulomyxidae</taxon>
        <taxon>Reticulomyxa</taxon>
    </lineage>
</organism>
<feature type="region of interest" description="Disordered" evidence="1">
    <location>
        <begin position="31"/>
        <end position="50"/>
    </location>
</feature>
<keyword evidence="3" id="KW-1185">Reference proteome</keyword>